<evidence type="ECO:0000313" key="1">
    <source>
        <dbReference type="EMBL" id="CAD7624611.1"/>
    </source>
</evidence>
<dbReference type="EMBL" id="CAJPIZ010002443">
    <property type="protein sequence ID" value="CAG2105041.1"/>
    <property type="molecule type" value="Genomic_DNA"/>
</dbReference>
<protein>
    <submittedName>
        <fullName evidence="1">Uncharacterized protein</fullName>
    </submittedName>
</protein>
<reference evidence="1" key="1">
    <citation type="submission" date="2020-11" db="EMBL/GenBank/DDBJ databases">
        <authorList>
            <person name="Tran Van P."/>
        </authorList>
    </citation>
    <scope>NUCLEOTIDE SEQUENCE</scope>
</reference>
<organism evidence="1">
    <name type="scientific">Medioppia subpectinata</name>
    <dbReference type="NCBI Taxonomy" id="1979941"/>
    <lineage>
        <taxon>Eukaryota</taxon>
        <taxon>Metazoa</taxon>
        <taxon>Ecdysozoa</taxon>
        <taxon>Arthropoda</taxon>
        <taxon>Chelicerata</taxon>
        <taxon>Arachnida</taxon>
        <taxon>Acari</taxon>
        <taxon>Acariformes</taxon>
        <taxon>Sarcoptiformes</taxon>
        <taxon>Oribatida</taxon>
        <taxon>Brachypylina</taxon>
        <taxon>Oppioidea</taxon>
        <taxon>Oppiidae</taxon>
        <taxon>Medioppia</taxon>
    </lineage>
</organism>
<gene>
    <name evidence="1" type="ORF">OSB1V03_LOCUS5054</name>
</gene>
<dbReference type="AlphaFoldDB" id="A0A7R9KMD2"/>
<proteinExistence type="predicted"/>
<sequence>MVMLLFMRKHTPDKLCVKMDMEELSLIIMSEYDNVYQFYNMKDQLVANSLPYNANNHHHHYNKLYTSITGGTDRVSTQFLMTARPRN</sequence>
<accession>A0A7R9KMD2</accession>
<evidence type="ECO:0000313" key="2">
    <source>
        <dbReference type="Proteomes" id="UP000759131"/>
    </source>
</evidence>
<name>A0A7R9KMD2_9ACAR</name>
<dbReference type="EMBL" id="OC857018">
    <property type="protein sequence ID" value="CAD7624611.1"/>
    <property type="molecule type" value="Genomic_DNA"/>
</dbReference>
<dbReference type="Proteomes" id="UP000759131">
    <property type="component" value="Unassembled WGS sequence"/>
</dbReference>
<keyword evidence="2" id="KW-1185">Reference proteome</keyword>